<evidence type="ECO:0000313" key="1">
    <source>
        <dbReference type="EMBL" id="KAH9480238.1"/>
    </source>
</evidence>
<keyword evidence="2" id="KW-1185">Reference proteome</keyword>
<reference evidence="1" key="1">
    <citation type="submission" date="2021-10" db="EMBL/GenBank/DDBJ databases">
        <title>Psilocybe cubensis genome.</title>
        <authorList>
            <person name="Mckernan K.J."/>
            <person name="Crawford S."/>
            <person name="Trippe A."/>
            <person name="Kane L.T."/>
            <person name="Mclaughlin S."/>
        </authorList>
    </citation>
    <scope>NUCLEOTIDE SEQUENCE</scope>
    <source>
        <strain evidence="1">MGC-MH-2018</strain>
    </source>
</reference>
<name>A0ACB8GXI4_PSICU</name>
<dbReference type="Proteomes" id="UP000664032">
    <property type="component" value="Unassembled WGS sequence"/>
</dbReference>
<dbReference type="EMBL" id="JAFIQS020000006">
    <property type="protein sequence ID" value="KAH9480238.1"/>
    <property type="molecule type" value="Genomic_DNA"/>
</dbReference>
<accession>A0ACB8GXI4</accession>
<organism evidence="1 2">
    <name type="scientific">Psilocybe cubensis</name>
    <name type="common">Psychedelic mushroom</name>
    <name type="synonym">Stropharia cubensis</name>
    <dbReference type="NCBI Taxonomy" id="181762"/>
    <lineage>
        <taxon>Eukaryota</taxon>
        <taxon>Fungi</taxon>
        <taxon>Dikarya</taxon>
        <taxon>Basidiomycota</taxon>
        <taxon>Agaricomycotina</taxon>
        <taxon>Agaricomycetes</taxon>
        <taxon>Agaricomycetidae</taxon>
        <taxon>Agaricales</taxon>
        <taxon>Agaricineae</taxon>
        <taxon>Strophariaceae</taxon>
        <taxon>Psilocybe</taxon>
    </lineage>
</organism>
<comment type="caution">
    <text evidence="1">The sequence shown here is derived from an EMBL/GenBank/DDBJ whole genome shotgun (WGS) entry which is preliminary data.</text>
</comment>
<gene>
    <name evidence="1" type="ORF">JR316_0006836</name>
</gene>
<protein>
    <submittedName>
        <fullName evidence="1">DNA repair protein rad13</fullName>
    </submittedName>
</protein>
<sequence>MPHWMTKAFKELVDGFGFHYHTAPGEAEAELAYMNRIHAVDAVLTVDSDAFLFGAPQILRMNVKNAKEKDVVEVYTADALAAQPNPNAFLPAALLFLAVVCGGDYDTIGLKGCGPITASALASGPLAQQLFNAAHEYDENMLKIFLKEWRISLCNELEHDYSGHIGRKHPKVAANVSDAFPDPKVLKLYSHPLTSESQLGNLVHSNQWFIPEVPDNSKLAATCGRLFGWGPTIASRFVSNIWDGYFIRKFIQLSSFSPIEHTQNDVSALKSNIRFMTRAKSSRTFVNIQLTMWIDALAAEAATSVVRHAGTHPSSIEGLSTTIQMLIWVPEPILQAFSSQKVAKFYAEHPRASFDGQLELYTPIELMPKTTQAATHKNPYPTYLHARKAAEKGVKKHKKAETTAENYRGHICRGREFFEKFVLEESEAEELWNRRPDSEANIAVAGENQLQLSGSDSDRFWMHPKFREAFTGPPIECTLLAISMFMAFKCHTLNREKSTASAIHAAFIQHYDQLDRDKFRGKWHYDNHLKEWVGNPVRSAEVEDQLAACKNKDGEGERKHSRAITIQDMRCLLDHSLQKCPTFDLENGTQAYQKNILAERATYLLFNALSTSAFTIWMRIGEVTSLQYKNLEFPVGRQKSHFQGHHYFRLNLRNRKNWQKREKNGEHQLSGHTYMVYSQPRTPKIDMHRHLLDWLEFYETVLLGRPLLPDDFLFPMIGISGTSVQPDCAMTSDIAQKKINQMAMDANIHGAQYFTTHCFRRGGAQYRFMFAPLGERWTLARIRWWGGWATGEHRDTLIRYLLDELYTYEEDHSNALCPADDSPNPDLAFSSHEQKLVLNAAPTTNIVAGFTRQVTQQISTLCYSLEELRRHSSLSVGPTLRTVTDLDKSKSPVPRPPLVEHSHQFSPTFLPGGPPHHFSSQFSLKNTAATNNMEIRHLIPGFPRKLASKAFEQVVKDWEMADPSRSLYVPMKDWDPEWHKRSGQSQKYGQRQTVALEFIDYFNRDKDAFKRAYPEYVKGFTPLLHAIRQAQQLRGDSIQRRRRID</sequence>
<evidence type="ECO:0000313" key="2">
    <source>
        <dbReference type="Proteomes" id="UP000664032"/>
    </source>
</evidence>
<proteinExistence type="predicted"/>